<protein>
    <recommendedName>
        <fullName evidence="5">DUF4139 domain-containing protein</fullName>
    </recommendedName>
</protein>
<reference evidence="3 4" key="1">
    <citation type="submission" date="2021-01" db="EMBL/GenBank/DDBJ databases">
        <title>Roseomonas sp. nov, a bacterium isolated from an oil production mixture in Yumen Oilfield.</title>
        <authorList>
            <person name="Wu D."/>
        </authorList>
    </citation>
    <scope>NUCLEOTIDE SEQUENCE [LARGE SCALE GENOMIC DNA]</scope>
    <source>
        <strain evidence="3 4">ROY-5-3</strain>
    </source>
</reference>
<feature type="signal peptide" evidence="2">
    <location>
        <begin position="1"/>
        <end position="22"/>
    </location>
</feature>
<evidence type="ECO:0000313" key="4">
    <source>
        <dbReference type="Proteomes" id="UP000689967"/>
    </source>
</evidence>
<organism evidence="3 4">
    <name type="scientific">Falsiroseomonas oleicola</name>
    <dbReference type="NCBI Taxonomy" id="2801474"/>
    <lineage>
        <taxon>Bacteria</taxon>
        <taxon>Pseudomonadati</taxon>
        <taxon>Pseudomonadota</taxon>
        <taxon>Alphaproteobacteria</taxon>
        <taxon>Acetobacterales</taxon>
        <taxon>Roseomonadaceae</taxon>
        <taxon>Falsiroseomonas</taxon>
    </lineage>
</organism>
<keyword evidence="4" id="KW-1185">Reference proteome</keyword>
<keyword evidence="2" id="KW-0732">Signal</keyword>
<feature type="region of interest" description="Disordered" evidence="1">
    <location>
        <begin position="281"/>
        <end position="303"/>
    </location>
</feature>
<gene>
    <name evidence="3" type="ORF">JJQ90_06680</name>
</gene>
<name>A0ABS6H3Y1_9PROT</name>
<dbReference type="EMBL" id="JAERQM010000001">
    <property type="protein sequence ID" value="MBU8543384.1"/>
    <property type="molecule type" value="Genomic_DNA"/>
</dbReference>
<sequence length="674" mass="70906">MTLRQSLAALLLASTTLTPAWAAELPVRGVTLSSTGLAQIERAGRVAPDDPSALFRVPLADVDDILRSLVVADPAGRVEGLRLPAQDMAAEAFRGLPVRPEDFASRATLLNALRGQRVAVGETEGRITEASEGKEEMRLTLLTPTGLRSLTLREAQEVRLLDAALAARLVRAAEALAETSSADTRQIAIALRPGAASAREVALSYVAGAPLWKPSWRIAVPEHGAAAEARLMGWAVVENHSGADWDGIRLSLVSGEAAAFRQALYSPVLLPRRELPILGSGPVEAEADSGARPVPPPPPAGAAPSFAARAMAAAPLPAPAPIAEAAPAVAQAVAAASLGRVAFTLADPVTIPAGQTANLPFLDARLPAERVWWVQGLGGRHPLQAVRLRNTTPHALPPGLATIYGSGGAEAGGFLGDAELRGLPPGQERLLAFARDQGVQYTVAQRSAAQPSAVALRRGVVQATLRVVQSVTFAVDGGGARGRMLLDLPARRGETPRFTPVAEGDFGVRVEARLEGTPATFTWEWERSQMQPIPLWDASLAEPLPPVWRDLTLDRDIARLPGGTDRLQALRSLLERLPAEAAGRADLAALIADFTAAREAMDRFREAARSHAAAEAALARARRAVEDRTGPAREQARQALNAASLAASRSGAEADGAWTAWRNQAQAVVTRGGN</sequence>
<feature type="chain" id="PRO_5045993363" description="DUF4139 domain-containing protein" evidence="2">
    <location>
        <begin position="23"/>
        <end position="674"/>
    </location>
</feature>
<dbReference type="Proteomes" id="UP000689967">
    <property type="component" value="Unassembled WGS sequence"/>
</dbReference>
<evidence type="ECO:0000256" key="1">
    <source>
        <dbReference type="SAM" id="MobiDB-lite"/>
    </source>
</evidence>
<evidence type="ECO:0000313" key="3">
    <source>
        <dbReference type="EMBL" id="MBU8543384.1"/>
    </source>
</evidence>
<dbReference type="RefSeq" id="WP_216873649.1">
    <property type="nucleotide sequence ID" value="NZ_JAERQM010000001.1"/>
</dbReference>
<accession>A0ABS6H3Y1</accession>
<evidence type="ECO:0008006" key="5">
    <source>
        <dbReference type="Google" id="ProtNLM"/>
    </source>
</evidence>
<proteinExistence type="predicted"/>
<comment type="caution">
    <text evidence="3">The sequence shown here is derived from an EMBL/GenBank/DDBJ whole genome shotgun (WGS) entry which is preliminary data.</text>
</comment>
<evidence type="ECO:0000256" key="2">
    <source>
        <dbReference type="SAM" id="SignalP"/>
    </source>
</evidence>